<dbReference type="EMBL" id="RCWN01000001">
    <property type="protein sequence ID" value="RLQ88250.1"/>
    <property type="molecule type" value="Genomic_DNA"/>
</dbReference>
<protein>
    <submittedName>
        <fullName evidence="1">(2Fe-2S)-binding protein</fullName>
    </submittedName>
</protein>
<sequence>MLTQLYAEHISAGYQTEDFAVLVCSCNLITSQEIRDVITEMLDQDPWRLIVPVQVYHAMEKRGRCCGCFPAVVDLIVETTEAYHERLATPAADVVDFIGRLRTKHALVEQKRREARARSASVRVA</sequence>
<dbReference type="InterPro" id="IPR041854">
    <property type="entry name" value="BFD-like_2Fe2S-bd_dom_sf"/>
</dbReference>
<gene>
    <name evidence="1" type="ORF">D8780_08565</name>
</gene>
<evidence type="ECO:0000313" key="2">
    <source>
        <dbReference type="Proteomes" id="UP000281094"/>
    </source>
</evidence>
<name>A0A3L7JCP8_9HYPH</name>
<proteinExistence type="predicted"/>
<organism evidence="1 2">
    <name type="scientific">Notoacmeibacter ruber</name>
    <dbReference type="NCBI Taxonomy" id="2670375"/>
    <lineage>
        <taxon>Bacteria</taxon>
        <taxon>Pseudomonadati</taxon>
        <taxon>Pseudomonadota</taxon>
        <taxon>Alphaproteobacteria</taxon>
        <taxon>Hyphomicrobiales</taxon>
        <taxon>Notoacmeibacteraceae</taxon>
        <taxon>Notoacmeibacter</taxon>
    </lineage>
</organism>
<dbReference type="AlphaFoldDB" id="A0A3L7JCP8"/>
<dbReference type="Gene3D" id="1.10.10.1100">
    <property type="entry name" value="BFD-like [2Fe-2S]-binding domain"/>
    <property type="match status" value="1"/>
</dbReference>
<accession>A0A3L7JCP8</accession>
<comment type="caution">
    <text evidence="1">The sequence shown here is derived from an EMBL/GenBank/DDBJ whole genome shotgun (WGS) entry which is preliminary data.</text>
</comment>
<dbReference type="Proteomes" id="UP000281094">
    <property type="component" value="Unassembled WGS sequence"/>
</dbReference>
<evidence type="ECO:0000313" key="1">
    <source>
        <dbReference type="EMBL" id="RLQ88250.1"/>
    </source>
</evidence>
<keyword evidence="2" id="KW-1185">Reference proteome</keyword>
<reference evidence="1 2" key="1">
    <citation type="submission" date="2018-10" db="EMBL/GenBank/DDBJ databases">
        <title>Notoacmeibacter sp. M2BS9Y-3-1, whole genome shotgun sequence.</title>
        <authorList>
            <person name="Tuo L."/>
        </authorList>
    </citation>
    <scope>NUCLEOTIDE SEQUENCE [LARGE SCALE GENOMIC DNA]</scope>
    <source>
        <strain evidence="1 2">M2BS9Y-3-1</strain>
    </source>
</reference>